<dbReference type="PROSITE" id="PS00178">
    <property type="entry name" value="AA_TRNA_LIGASE_I"/>
    <property type="match status" value="1"/>
</dbReference>
<dbReference type="SUPFAM" id="SSF52374">
    <property type="entry name" value="Nucleotidylyl transferase"/>
    <property type="match status" value="1"/>
</dbReference>
<dbReference type="SUPFAM" id="SSF55190">
    <property type="entry name" value="Arginyl-tRNA synthetase (ArgRS), N-terminal 'additional' domain"/>
    <property type="match status" value="1"/>
</dbReference>
<keyword evidence="3 10" id="KW-0963">Cytoplasm</keyword>
<dbReference type="Gene3D" id="3.30.1360.70">
    <property type="entry name" value="Arginyl tRNA synthetase N-terminal domain"/>
    <property type="match status" value="1"/>
</dbReference>
<evidence type="ECO:0000256" key="5">
    <source>
        <dbReference type="ARBA" id="ARBA00022741"/>
    </source>
</evidence>
<dbReference type="CDD" id="cd00671">
    <property type="entry name" value="ArgRS_core"/>
    <property type="match status" value="1"/>
</dbReference>
<dbReference type="GO" id="GO:0005737">
    <property type="term" value="C:cytoplasm"/>
    <property type="evidence" value="ECO:0007669"/>
    <property type="project" value="UniProtKB-SubCell"/>
</dbReference>
<dbReference type="SMART" id="SM00836">
    <property type="entry name" value="DALR_1"/>
    <property type="match status" value="1"/>
</dbReference>
<dbReference type="Pfam" id="PF05746">
    <property type="entry name" value="DALR_1"/>
    <property type="match status" value="1"/>
</dbReference>
<dbReference type="GO" id="GO:0005524">
    <property type="term" value="F:ATP binding"/>
    <property type="evidence" value="ECO:0007669"/>
    <property type="project" value="UniProtKB-UniRule"/>
</dbReference>
<reference evidence="14 15" key="1">
    <citation type="submission" date="2018-08" db="EMBL/GenBank/DDBJ databases">
        <title>Genomic Encyclopedia of Type Strains, Phase IV (KMG-IV): sequencing the most valuable type-strain genomes for metagenomic binning, comparative biology and taxonomic classification.</title>
        <authorList>
            <person name="Goeker M."/>
        </authorList>
    </citation>
    <scope>NUCLEOTIDE SEQUENCE [LARGE SCALE GENOMIC DNA]</scope>
    <source>
        <strain evidence="14 15">DSM 26022</strain>
    </source>
</reference>
<keyword evidence="8 10" id="KW-0030">Aminoacyl-tRNA synthetase</keyword>
<dbReference type="EMBL" id="QUNR01000001">
    <property type="protein sequence ID" value="REH40430.1"/>
    <property type="molecule type" value="Genomic_DNA"/>
</dbReference>
<feature type="domain" description="DALR anticodon binding" evidence="12">
    <location>
        <begin position="465"/>
        <end position="586"/>
    </location>
</feature>
<dbReference type="EC" id="6.1.1.19" evidence="10"/>
<dbReference type="Proteomes" id="UP000256774">
    <property type="component" value="Unassembled WGS sequence"/>
</dbReference>
<accession>A0A3E0HA64</accession>
<dbReference type="PANTHER" id="PTHR11956">
    <property type="entry name" value="ARGINYL-TRNA SYNTHETASE"/>
    <property type="match status" value="1"/>
</dbReference>
<dbReference type="InterPro" id="IPR001412">
    <property type="entry name" value="aa-tRNA-synth_I_CS"/>
</dbReference>
<dbReference type="InterPro" id="IPR009080">
    <property type="entry name" value="tRNAsynth_Ia_anticodon-bd"/>
</dbReference>
<dbReference type="Pfam" id="PF00750">
    <property type="entry name" value="tRNA-synt_1d"/>
    <property type="match status" value="2"/>
</dbReference>
<protein>
    <recommendedName>
        <fullName evidence="10">Arginine--tRNA ligase</fullName>
        <ecNumber evidence="10">6.1.1.19</ecNumber>
    </recommendedName>
    <alternativeName>
        <fullName evidence="10">Arginyl-tRNA synthetase</fullName>
        <shortName evidence="10">ArgRS</shortName>
    </alternativeName>
</protein>
<comment type="similarity">
    <text evidence="2 10 11">Belongs to the class-I aminoacyl-tRNA synthetase family.</text>
</comment>
<keyword evidence="4 10" id="KW-0436">Ligase</keyword>
<dbReference type="InterPro" id="IPR001278">
    <property type="entry name" value="Arg-tRNA-ligase"/>
</dbReference>
<evidence type="ECO:0000256" key="4">
    <source>
        <dbReference type="ARBA" id="ARBA00022598"/>
    </source>
</evidence>
<evidence type="ECO:0000256" key="8">
    <source>
        <dbReference type="ARBA" id="ARBA00023146"/>
    </source>
</evidence>
<dbReference type="InterPro" id="IPR014729">
    <property type="entry name" value="Rossmann-like_a/b/a_fold"/>
</dbReference>
<dbReference type="GO" id="GO:0004814">
    <property type="term" value="F:arginine-tRNA ligase activity"/>
    <property type="evidence" value="ECO:0007669"/>
    <property type="project" value="UniProtKB-UniRule"/>
</dbReference>
<dbReference type="GO" id="GO:0006420">
    <property type="term" value="P:arginyl-tRNA aminoacylation"/>
    <property type="evidence" value="ECO:0007669"/>
    <property type="project" value="UniProtKB-UniRule"/>
</dbReference>
<name>A0A3E0HA64_9GAMM</name>
<evidence type="ECO:0000256" key="1">
    <source>
        <dbReference type="ARBA" id="ARBA00004496"/>
    </source>
</evidence>
<evidence type="ECO:0000313" key="14">
    <source>
        <dbReference type="EMBL" id="REH40430.1"/>
    </source>
</evidence>
<evidence type="ECO:0000256" key="10">
    <source>
        <dbReference type="HAMAP-Rule" id="MF_00123"/>
    </source>
</evidence>
<proteinExistence type="inferred from homology"/>
<dbReference type="Gene3D" id="3.40.50.620">
    <property type="entry name" value="HUPs"/>
    <property type="match status" value="1"/>
</dbReference>
<evidence type="ECO:0000256" key="11">
    <source>
        <dbReference type="RuleBase" id="RU363038"/>
    </source>
</evidence>
<dbReference type="NCBIfam" id="TIGR00456">
    <property type="entry name" value="argS"/>
    <property type="match status" value="1"/>
</dbReference>
<dbReference type="PANTHER" id="PTHR11956:SF5">
    <property type="entry name" value="ARGININE--TRNA LIGASE, CYTOPLASMIC"/>
    <property type="match status" value="1"/>
</dbReference>
<evidence type="ECO:0000256" key="7">
    <source>
        <dbReference type="ARBA" id="ARBA00022917"/>
    </source>
</evidence>
<dbReference type="InterPro" id="IPR008909">
    <property type="entry name" value="DALR_anticod-bd"/>
</dbReference>
<dbReference type="FunFam" id="1.10.730.10:FF:000008">
    <property type="entry name" value="Arginine--tRNA ligase"/>
    <property type="match status" value="1"/>
</dbReference>
<dbReference type="SMART" id="SM01016">
    <property type="entry name" value="Arg_tRNA_synt_N"/>
    <property type="match status" value="1"/>
</dbReference>
<dbReference type="HAMAP" id="MF_00123">
    <property type="entry name" value="Arg_tRNA_synth"/>
    <property type="match status" value="1"/>
</dbReference>
<evidence type="ECO:0000256" key="3">
    <source>
        <dbReference type="ARBA" id="ARBA00022490"/>
    </source>
</evidence>
<feature type="short sequence motif" description="'HIGH' region" evidence="10">
    <location>
        <begin position="128"/>
        <end position="138"/>
    </location>
</feature>
<evidence type="ECO:0000256" key="2">
    <source>
        <dbReference type="ARBA" id="ARBA00005594"/>
    </source>
</evidence>
<dbReference type="RefSeq" id="WP_116207467.1">
    <property type="nucleotide sequence ID" value="NZ_QUNR01000001.1"/>
</dbReference>
<dbReference type="Pfam" id="PF03485">
    <property type="entry name" value="Arg_tRNA_synt_N"/>
    <property type="match status" value="1"/>
</dbReference>
<dbReference type="OrthoDB" id="9803211at2"/>
<evidence type="ECO:0000256" key="9">
    <source>
        <dbReference type="ARBA" id="ARBA00049339"/>
    </source>
</evidence>
<comment type="subcellular location">
    <subcellularLocation>
        <location evidence="1 10">Cytoplasm</location>
    </subcellularLocation>
</comment>
<feature type="domain" description="Arginyl tRNA synthetase N-terminal" evidence="13">
    <location>
        <begin position="3"/>
        <end position="91"/>
    </location>
</feature>
<comment type="caution">
    <text evidence="14">The sequence shown here is derived from an EMBL/GenBank/DDBJ whole genome shotgun (WGS) entry which is preliminary data.</text>
</comment>
<gene>
    <name evidence="10" type="primary">argS</name>
    <name evidence="14" type="ORF">DFR26_0631</name>
</gene>
<dbReference type="InterPro" id="IPR035684">
    <property type="entry name" value="ArgRS_core"/>
</dbReference>
<keyword evidence="5 10" id="KW-0547">Nucleotide-binding</keyword>
<comment type="catalytic activity">
    <reaction evidence="9 10">
        <text>tRNA(Arg) + L-arginine + ATP = L-arginyl-tRNA(Arg) + AMP + diphosphate</text>
        <dbReference type="Rhea" id="RHEA:20301"/>
        <dbReference type="Rhea" id="RHEA-COMP:9658"/>
        <dbReference type="Rhea" id="RHEA-COMP:9673"/>
        <dbReference type="ChEBI" id="CHEBI:30616"/>
        <dbReference type="ChEBI" id="CHEBI:32682"/>
        <dbReference type="ChEBI" id="CHEBI:33019"/>
        <dbReference type="ChEBI" id="CHEBI:78442"/>
        <dbReference type="ChEBI" id="CHEBI:78513"/>
        <dbReference type="ChEBI" id="CHEBI:456215"/>
        <dbReference type="EC" id="6.1.1.19"/>
    </reaction>
</comment>
<sequence length="586" mass="64316">MKHALDTLLATALDQLRQDGMLPADFQPTLQFERTRDPAHGDWASNIALMSAKAAAKPPRVIAQAIIDALPASEVISRVELAGPGFINFFLNAGSRFQAIQQILNDAQAFGSPNIGNGQRVLLEYVSANPTGPMHVGHGRGAAYGSALASLLRATGYAVDTEYYINDAGRQTDVLAVSVYLRYLEALGETVAIPSRAYPADYIIDCAKALVARDDRAYFTPYVELMAGVLPDSFDEGDAAKAIKEAHIDSLIARVQSVLGDDYRTLQDFALDTQLATIQHTLAAFNVSFDAWFSERSLSESGAIERAIERLRERGHVYDKNGALWLRTSALGDEKDRCMVRDNGVHTYFAADVAYHLNKLDRGYDQLIDVWGADHHGYIARVRAAIEALTGEGDKFVVALIQFVTLSSGRMGKRSGNFVTLAQLIDEAGNDATRFFYLSRAPEQHLEFDIDLARSQSAENPVYYLQYAHARIASIFRECDTRSLSFDASAGMQALPSLEDAGLTELVKRLDAWPDAVANAARQHAPHLLAFALRELAQEFHSYYNTHKMLVDDATQRHGRLTVSLAVQKVLAHGLGLLGVAAPERM</sequence>
<comment type="subunit">
    <text evidence="10">Monomer.</text>
</comment>
<dbReference type="PRINTS" id="PR01038">
    <property type="entry name" value="TRNASYNTHARG"/>
</dbReference>
<keyword evidence="6 10" id="KW-0067">ATP-binding</keyword>
<evidence type="ECO:0000259" key="12">
    <source>
        <dbReference type="SMART" id="SM00836"/>
    </source>
</evidence>
<dbReference type="Gene3D" id="1.10.730.10">
    <property type="entry name" value="Isoleucyl-tRNA Synthetase, Domain 1"/>
    <property type="match status" value="1"/>
</dbReference>
<dbReference type="AlphaFoldDB" id="A0A3E0HA64"/>
<dbReference type="InterPro" id="IPR005148">
    <property type="entry name" value="Arg-tRNA-synth_N"/>
</dbReference>
<keyword evidence="15" id="KW-1185">Reference proteome</keyword>
<evidence type="ECO:0000256" key="6">
    <source>
        <dbReference type="ARBA" id="ARBA00022840"/>
    </source>
</evidence>
<evidence type="ECO:0000259" key="13">
    <source>
        <dbReference type="SMART" id="SM01016"/>
    </source>
</evidence>
<keyword evidence="7 10" id="KW-0648">Protein biosynthesis</keyword>
<dbReference type="InterPro" id="IPR036695">
    <property type="entry name" value="Arg-tRNA-synth_N_sf"/>
</dbReference>
<evidence type="ECO:0000313" key="15">
    <source>
        <dbReference type="Proteomes" id="UP000256774"/>
    </source>
</evidence>
<organism evidence="14 15">
    <name type="scientific">Paraperlucidibaca baekdonensis</name>
    <dbReference type="NCBI Taxonomy" id="748120"/>
    <lineage>
        <taxon>Bacteria</taxon>
        <taxon>Pseudomonadati</taxon>
        <taxon>Pseudomonadota</taxon>
        <taxon>Gammaproteobacteria</taxon>
        <taxon>Moraxellales</taxon>
        <taxon>Moraxellaceae</taxon>
        <taxon>Paraperlucidibaca</taxon>
    </lineage>
</organism>
<dbReference type="SUPFAM" id="SSF47323">
    <property type="entry name" value="Anticodon-binding domain of a subclass of class I aminoacyl-tRNA synthetases"/>
    <property type="match status" value="1"/>
</dbReference>